<dbReference type="PROSITE" id="PS50157">
    <property type="entry name" value="ZINC_FINGER_C2H2_2"/>
    <property type="match status" value="2"/>
</dbReference>
<dbReference type="InterPro" id="IPR051095">
    <property type="entry name" value="Dros_DevTransReg"/>
</dbReference>
<feature type="compositionally biased region" description="Low complexity" evidence="4">
    <location>
        <begin position="497"/>
        <end position="556"/>
    </location>
</feature>
<feature type="compositionally biased region" description="Gly residues" evidence="4">
    <location>
        <begin position="557"/>
        <end position="566"/>
    </location>
</feature>
<feature type="compositionally biased region" description="Gly residues" evidence="4">
    <location>
        <begin position="289"/>
        <end position="301"/>
    </location>
</feature>
<feature type="domain" description="C2H2-type" evidence="6">
    <location>
        <begin position="619"/>
        <end position="647"/>
    </location>
</feature>
<dbReference type="Proteomes" id="UP001652628">
    <property type="component" value="Chromosome X"/>
</dbReference>
<dbReference type="Gene3D" id="3.30.710.10">
    <property type="entry name" value="Potassium Channel Kv1.1, Chain A"/>
    <property type="match status" value="1"/>
</dbReference>
<evidence type="ECO:0000256" key="4">
    <source>
        <dbReference type="SAM" id="MobiDB-lite"/>
    </source>
</evidence>
<evidence type="ECO:0000313" key="8">
    <source>
        <dbReference type="RefSeq" id="XP_065724304.2"/>
    </source>
</evidence>
<dbReference type="InterPro" id="IPR000210">
    <property type="entry name" value="BTB/POZ_dom"/>
</dbReference>
<keyword evidence="3" id="KW-0862">Zinc</keyword>
<dbReference type="GO" id="GO:0030707">
    <property type="term" value="P:follicle cell of egg chamber development"/>
    <property type="evidence" value="ECO:0007669"/>
    <property type="project" value="UniProtKB-ARBA"/>
</dbReference>
<sequence>MDDTQHFCLRWNNYQSSITSAFENLRDDEAFVDVTLACEGRSIKAHRVVLSACSPYFRELLKSTPCKHPVILLQDVNFMDLHSLVEFIYHGEVNVHQKSLQSFLKTAEVLRVSGLTQQQAEDTHSHLAQIQNLANSGGRTPINSHAHSHPHPHHGSLHGDDGGGSSTLFSRQGAGSPPPPSVVPSLPPHINNQLLKRMAMMHRSSAAAVAAEETSHALKRLRGSDNGLPLSGAVGGGSNNNSPDLPPLHARSTSPQQTPADFSTIKHHNNNNTPPLKEEKRNGPTGNNGNSGNGNGNGASNGNGISISDKLGSLTPSPLARAGADDVKSEPMELVCSNNNANANDEHSNDSTGEHDANRSSSGDGGKGSLSSGNDEEIGDGLASHHAAPQFIMSPAENKMFHAAAFNFPMSNLDHSALLGLNTQLQQSGDLAVSPQGPHSISRSAATSPTSSTSSPPSPPTALTSPTSSLNGSLAAAVYNLHHGHVLGHATSPPRPGSVGSSVGSNLCTSSSSSTGNNNNNNNNGSSNNNNGNSNASSMNNNNNSTSPGSQSAGQASAGGGGGGVTQTGTPQLPLRMPPPTSGGINEPQECPYCRRTFSCYYSLKRHFQDKHEQSDTLYVCEFCHRRYRTKNSLTTHKSLQHRGSSGMLKRLLKTSAIKHGLVGHNHGHGHHPHPHHHALAHPRTSLFDFTSELGQPPPGIQ</sequence>
<evidence type="ECO:0000259" key="6">
    <source>
        <dbReference type="PROSITE" id="PS50157"/>
    </source>
</evidence>
<feature type="compositionally biased region" description="Low complexity" evidence="4">
    <location>
        <begin position="444"/>
        <end position="469"/>
    </location>
</feature>
<dbReference type="InterPro" id="IPR013087">
    <property type="entry name" value="Znf_C2H2_type"/>
</dbReference>
<dbReference type="GO" id="GO:0005634">
    <property type="term" value="C:nucleus"/>
    <property type="evidence" value="ECO:0007669"/>
    <property type="project" value="UniProtKB-SubCell"/>
</dbReference>
<feature type="compositionally biased region" description="Pro residues" evidence="4">
    <location>
        <begin position="176"/>
        <end position="187"/>
    </location>
</feature>
<dbReference type="GO" id="GO:0008270">
    <property type="term" value="F:zinc ion binding"/>
    <property type="evidence" value="ECO:0007669"/>
    <property type="project" value="UniProtKB-KW"/>
</dbReference>
<dbReference type="PROSITE" id="PS50097">
    <property type="entry name" value="BTB"/>
    <property type="match status" value="1"/>
</dbReference>
<feature type="compositionally biased region" description="Basic and acidic residues" evidence="4">
    <location>
        <begin position="344"/>
        <end position="358"/>
    </location>
</feature>
<feature type="region of interest" description="Disordered" evidence="4">
    <location>
        <begin position="429"/>
        <end position="469"/>
    </location>
</feature>
<dbReference type="GO" id="GO:0007423">
    <property type="term" value="P:sensory organ development"/>
    <property type="evidence" value="ECO:0007669"/>
    <property type="project" value="UniProtKB-ARBA"/>
</dbReference>
<evidence type="ECO:0000259" key="5">
    <source>
        <dbReference type="PROSITE" id="PS50097"/>
    </source>
</evidence>
<dbReference type="GO" id="GO:0006357">
    <property type="term" value="P:regulation of transcription by RNA polymerase II"/>
    <property type="evidence" value="ECO:0007669"/>
    <property type="project" value="UniProtKB-ARBA"/>
</dbReference>
<keyword evidence="3" id="KW-0479">Metal-binding</keyword>
<dbReference type="CDD" id="cd18315">
    <property type="entry name" value="BTB_POZ_BAB-like"/>
    <property type="match status" value="1"/>
</dbReference>
<dbReference type="Gene3D" id="3.30.160.60">
    <property type="entry name" value="Classic Zinc Finger"/>
    <property type="match status" value="1"/>
</dbReference>
<evidence type="ECO:0000256" key="1">
    <source>
        <dbReference type="ARBA" id="ARBA00004123"/>
    </source>
</evidence>
<keyword evidence="2" id="KW-0539">Nucleus</keyword>
<feature type="compositionally biased region" description="Polar residues" evidence="4">
    <location>
        <begin position="251"/>
        <end position="261"/>
    </location>
</feature>
<dbReference type="RefSeq" id="XP_065724304.2">
    <property type="nucleotide sequence ID" value="XM_065868232.2"/>
</dbReference>
<feature type="region of interest" description="Disordered" evidence="4">
    <location>
        <begin position="222"/>
        <end position="381"/>
    </location>
</feature>
<proteinExistence type="predicted"/>
<feature type="compositionally biased region" description="Basic residues" evidence="4">
    <location>
        <begin position="146"/>
        <end position="156"/>
    </location>
</feature>
<dbReference type="Pfam" id="PF00651">
    <property type="entry name" value="BTB"/>
    <property type="match status" value="1"/>
</dbReference>
<feature type="region of interest" description="Disordered" evidence="4">
    <location>
        <begin position="487"/>
        <end position="588"/>
    </location>
</feature>
<dbReference type="InterPro" id="IPR036236">
    <property type="entry name" value="Znf_C2H2_sf"/>
</dbReference>
<dbReference type="PANTHER" id="PTHR23110">
    <property type="entry name" value="BTB DOMAIN TRANSCRIPTION FACTOR"/>
    <property type="match status" value="1"/>
</dbReference>
<comment type="subcellular location">
    <subcellularLocation>
        <location evidence="1">Nucleus</location>
    </subcellularLocation>
</comment>
<evidence type="ECO:0000256" key="2">
    <source>
        <dbReference type="ARBA" id="ARBA00023242"/>
    </source>
</evidence>
<evidence type="ECO:0000313" key="7">
    <source>
        <dbReference type="Proteomes" id="UP001652628"/>
    </source>
</evidence>
<gene>
    <name evidence="8" type="primary">br</name>
</gene>
<dbReference type="SMART" id="SM00225">
    <property type="entry name" value="BTB"/>
    <property type="match status" value="1"/>
</dbReference>
<organism evidence="7 8">
    <name type="scientific">Drosophila suzukii</name>
    <name type="common">Spotted-wing drosophila fruit fly</name>
    <dbReference type="NCBI Taxonomy" id="28584"/>
    <lineage>
        <taxon>Eukaryota</taxon>
        <taxon>Metazoa</taxon>
        <taxon>Ecdysozoa</taxon>
        <taxon>Arthropoda</taxon>
        <taxon>Hexapoda</taxon>
        <taxon>Insecta</taxon>
        <taxon>Pterygota</taxon>
        <taxon>Neoptera</taxon>
        <taxon>Endopterygota</taxon>
        <taxon>Diptera</taxon>
        <taxon>Brachycera</taxon>
        <taxon>Muscomorpha</taxon>
        <taxon>Ephydroidea</taxon>
        <taxon>Drosophilidae</taxon>
        <taxon>Drosophila</taxon>
        <taxon>Sophophora</taxon>
    </lineage>
</organism>
<feature type="domain" description="C2H2-type" evidence="6">
    <location>
        <begin position="589"/>
        <end position="617"/>
    </location>
</feature>
<dbReference type="SUPFAM" id="SSF54695">
    <property type="entry name" value="POZ domain"/>
    <property type="match status" value="1"/>
</dbReference>
<dbReference type="GO" id="GO:0003677">
    <property type="term" value="F:DNA binding"/>
    <property type="evidence" value="ECO:0007669"/>
    <property type="project" value="UniProtKB-KW"/>
</dbReference>
<keyword evidence="7" id="KW-1185">Reference proteome</keyword>
<dbReference type="PANTHER" id="PTHR23110:SF99">
    <property type="entry name" value="BROAD-COMPLEX CORE PROTEIN ISOFORM 6"/>
    <property type="match status" value="1"/>
</dbReference>
<dbReference type="PROSITE" id="PS00028">
    <property type="entry name" value="ZINC_FINGER_C2H2_1"/>
    <property type="match status" value="2"/>
</dbReference>
<dbReference type="SMART" id="SM00355">
    <property type="entry name" value="ZnF_C2H2"/>
    <property type="match status" value="2"/>
</dbReference>
<dbReference type="AlphaFoldDB" id="A0AB40DM76"/>
<dbReference type="GeneID" id="108016759"/>
<keyword evidence="3" id="KW-0863">Zinc-finger</keyword>
<name>A0AB40DM76_DROSZ</name>
<feature type="domain" description="BTB" evidence="5">
    <location>
        <begin position="32"/>
        <end position="97"/>
    </location>
</feature>
<dbReference type="GO" id="GO:0061061">
    <property type="term" value="P:muscle structure development"/>
    <property type="evidence" value="ECO:0007669"/>
    <property type="project" value="UniProtKB-ARBA"/>
</dbReference>
<dbReference type="GO" id="GO:0048813">
    <property type="term" value="P:dendrite morphogenesis"/>
    <property type="evidence" value="ECO:0007669"/>
    <property type="project" value="UniProtKB-ARBA"/>
</dbReference>
<dbReference type="InterPro" id="IPR011333">
    <property type="entry name" value="SKP1/BTB/POZ_sf"/>
</dbReference>
<accession>A0AB40DM76</accession>
<reference evidence="8" key="1">
    <citation type="submission" date="2025-08" db="UniProtKB">
        <authorList>
            <consortium name="RefSeq"/>
        </authorList>
    </citation>
    <scope>IDENTIFICATION</scope>
</reference>
<evidence type="ECO:0000256" key="3">
    <source>
        <dbReference type="PROSITE-ProRule" id="PRU00042"/>
    </source>
</evidence>
<feature type="region of interest" description="Disordered" evidence="4">
    <location>
        <begin position="135"/>
        <end position="189"/>
    </location>
</feature>
<dbReference type="SUPFAM" id="SSF57667">
    <property type="entry name" value="beta-beta-alpha zinc fingers"/>
    <property type="match status" value="1"/>
</dbReference>
<protein>
    <submittedName>
        <fullName evidence="8">Broad-complex core protein isoforms 1/2/3/4/5 isoform X3</fullName>
    </submittedName>
</protein>